<evidence type="ECO:0000256" key="1">
    <source>
        <dbReference type="SAM" id="MobiDB-lite"/>
    </source>
</evidence>
<feature type="compositionally biased region" description="Basic and acidic residues" evidence="1">
    <location>
        <begin position="144"/>
        <end position="155"/>
    </location>
</feature>
<dbReference type="STRING" id="1006006.Mcup_0551"/>
<dbReference type="HOGENOM" id="CLU_126373_0_0_2"/>
<dbReference type="AlphaFoldDB" id="F4G0N9"/>
<keyword evidence="3" id="KW-1185">Reference proteome</keyword>
<feature type="region of interest" description="Disordered" evidence="1">
    <location>
        <begin position="139"/>
        <end position="183"/>
    </location>
</feature>
<accession>F4G0N9</accession>
<dbReference type="eggNOG" id="arCOG07219">
    <property type="taxonomic scope" value="Archaea"/>
</dbReference>
<dbReference type="Proteomes" id="UP000007812">
    <property type="component" value="Chromosome"/>
</dbReference>
<name>F4G0N9_METCR</name>
<dbReference type="PATRIC" id="fig|1006006.8.peg.552"/>
<feature type="compositionally biased region" description="Basic residues" evidence="1">
    <location>
        <begin position="156"/>
        <end position="183"/>
    </location>
</feature>
<evidence type="ECO:0000313" key="3">
    <source>
        <dbReference type="Proteomes" id="UP000007812"/>
    </source>
</evidence>
<protein>
    <submittedName>
        <fullName evidence="2">Uncharacterized protein</fullName>
    </submittedName>
</protein>
<gene>
    <name evidence="2" type="ordered locus">Mcup_0551</name>
</gene>
<organism evidence="2 3">
    <name type="scientific">Metallosphaera cuprina (strain Ar-4)</name>
    <dbReference type="NCBI Taxonomy" id="1006006"/>
    <lineage>
        <taxon>Archaea</taxon>
        <taxon>Thermoproteota</taxon>
        <taxon>Thermoprotei</taxon>
        <taxon>Sulfolobales</taxon>
        <taxon>Sulfolobaceae</taxon>
        <taxon>Metallosphaera</taxon>
    </lineage>
</organism>
<proteinExistence type="predicted"/>
<sequence>MSKSYWVELDVTVIHYDPLEVSLFPGVTLIGVRYAKEERMSVDSLDELENLITPGKVLLIRAKNNVVINLGLNATFPFSEIVNVRRVGIPQEITTQGVKMEYKQVTDQYGFVGVKVNLSPSLPFVIVESDHETKVISLSSLQDAKPEIPSESKSPEKKKKKRAKKSRKRRKIKSKGSRKSRRV</sequence>
<dbReference type="KEGG" id="mcn:Mcup_0551"/>
<evidence type="ECO:0000313" key="2">
    <source>
        <dbReference type="EMBL" id="AEB94658.1"/>
    </source>
</evidence>
<reference evidence="2 3" key="1">
    <citation type="journal article" date="2011" name="J. Bacteriol.">
        <title>Complete genome sequence of Metallosphaera cuprina, a metal sulfide-oxidizing archaeon from a hot spring.</title>
        <authorList>
            <person name="Liu L.J."/>
            <person name="You X.Y."/>
            <person name="Zheng H."/>
            <person name="Wang S."/>
            <person name="Jiang C.Y."/>
            <person name="Liu S.J."/>
        </authorList>
    </citation>
    <scope>NUCLEOTIDE SEQUENCE [LARGE SCALE GENOMIC DNA]</scope>
    <source>
        <strain evidence="2 3">Ar-4</strain>
    </source>
</reference>
<dbReference type="EMBL" id="CP002656">
    <property type="protein sequence ID" value="AEB94658.1"/>
    <property type="molecule type" value="Genomic_DNA"/>
</dbReference>